<feature type="transmembrane region" description="Helical" evidence="8">
    <location>
        <begin position="799"/>
        <end position="821"/>
    </location>
</feature>
<keyword evidence="7" id="KW-0325">Glycoprotein</keyword>
<feature type="transmembrane region" description="Helical" evidence="8">
    <location>
        <begin position="442"/>
        <end position="460"/>
    </location>
</feature>
<feature type="domain" description="Anoctamin transmembrane" evidence="10">
    <location>
        <begin position="352"/>
        <end position="935"/>
    </location>
</feature>
<feature type="compositionally biased region" description="Acidic residues" evidence="9">
    <location>
        <begin position="82"/>
        <end position="106"/>
    </location>
</feature>
<keyword evidence="6 8" id="KW-0472">Membrane</keyword>
<dbReference type="GO" id="GO:0005886">
    <property type="term" value="C:plasma membrane"/>
    <property type="evidence" value="ECO:0007669"/>
    <property type="project" value="UniProtKB-SubCell"/>
</dbReference>
<dbReference type="OrthoDB" id="296386at2759"/>
<evidence type="ECO:0000256" key="5">
    <source>
        <dbReference type="ARBA" id="ARBA00022989"/>
    </source>
</evidence>
<reference evidence="12" key="1">
    <citation type="submission" date="2022-03" db="EMBL/GenBank/DDBJ databases">
        <authorList>
            <person name="Lindestad O."/>
        </authorList>
    </citation>
    <scope>NUCLEOTIDE SEQUENCE</scope>
</reference>
<evidence type="ECO:0000256" key="1">
    <source>
        <dbReference type="ARBA" id="ARBA00004651"/>
    </source>
</evidence>
<feature type="transmembrane region" description="Helical" evidence="8">
    <location>
        <begin position="907"/>
        <end position="926"/>
    </location>
</feature>
<feature type="region of interest" description="Disordered" evidence="9">
    <location>
        <begin position="82"/>
        <end position="141"/>
    </location>
</feature>
<evidence type="ECO:0000256" key="6">
    <source>
        <dbReference type="ARBA" id="ARBA00023136"/>
    </source>
</evidence>
<comment type="similarity">
    <text evidence="2 8">Belongs to the anoctamin family.</text>
</comment>
<dbReference type="EMBL" id="CAKXAJ010024828">
    <property type="protein sequence ID" value="CAH2230858.1"/>
    <property type="molecule type" value="Genomic_DNA"/>
</dbReference>
<dbReference type="Proteomes" id="UP000838756">
    <property type="component" value="Unassembled WGS sequence"/>
</dbReference>
<feature type="domain" description="Anoctamin dimerisation" evidence="11">
    <location>
        <begin position="160"/>
        <end position="264"/>
    </location>
</feature>
<keyword evidence="4 8" id="KW-0812">Transmembrane</keyword>
<dbReference type="PANTHER" id="PTHR12308:SF84">
    <property type="entry name" value="ANOCTAMIN"/>
    <property type="match status" value="1"/>
</dbReference>
<dbReference type="AlphaFoldDB" id="A0A8S4R617"/>
<evidence type="ECO:0000256" key="3">
    <source>
        <dbReference type="ARBA" id="ARBA00022475"/>
    </source>
</evidence>
<evidence type="ECO:0000256" key="8">
    <source>
        <dbReference type="RuleBase" id="RU280814"/>
    </source>
</evidence>
<dbReference type="InterPro" id="IPR049452">
    <property type="entry name" value="Anoctamin_TM"/>
</dbReference>
<sequence length="977" mass="114750">MEGHHDDLQHRIRMNTIKCDRFKTLREDPPSKKYLIKKGFYSVHQMKILPDFDSHQDKANQVSNQVSIEEEETVIEEVVNEEEAVKEEAETEEVEAEEEAEEEYEEETKGKGEATVEKGIAAEKKREVAQDKQDKGEAENKDVAKDVEIPKVIEIFTGRFKDGKRRIDIVLVVEDDASSETDRFKLDFLSNILRIGLEIEIETGQMEIHEHLCFIKVHAPDSVLKEYGNMFAVKRYFANNRLGLNEMSKVALETDWLKKMRSSCTPEGYSNYERSLIVYKIFRHLPFGEHVNQYGLIHLLKKNIILDAYALHDGPYSYVPNQTDTGVNGRQLLYYNWVGLQNVFKYQPLHVIHEYFGPKIAFYYAFYGFYNTALSLASIAGVLSLLMPYLAPLEPKMMKEHICDTRKFTICPKCYEDSCPRRNMTEYCGSIGINVHLDHRHVLYFSIFMTFWALILVTAWRRKEYVLNWMWEVGGRDSYYETSKRPEFKVDYKNPSTGLKYDEKGFYRVLRISLSIMHTCLCLIASLAIMQACKKLSRGVADAFYKNNTKKPVKMEFYYLALFQILYTLFISALEVAFHFFYYYIVDLENHKSYRAYEKSLITKQFEFSITFMFSYMCYYAWLHGSNNALYPVCLEDTFSPLLKLFSTLTNYLITPWPQLILERGYDGPDCYNICFPFTCIIELSVLLIIMLFLKQVIFRVTFNNYKLLTDYNETREISTNVSFWEREYKLSEFNESMLTRKYMILALQFSLVTLFVIAFPLAPLIVLVVNVWDMRQSARQLLLASRRPLLIRSPGIGAWNNIILFIACASIFTNALNIVLTSKTSLRKQTTGGLFKPITEDFYDLYYLPFTHLDYVRRENIIYCRGPYLLASRWIHLENQYSYINTREALTTRVDYYQIHFISFRIFYVFVLGFLSFAFIIQHIFGPYRRDVEETRVIENRIKNLYAHYDLVENNSKMSESRRLSSKSKSKVSLIK</sequence>
<feature type="transmembrane region" description="Helical" evidence="8">
    <location>
        <begin position="557"/>
        <end position="585"/>
    </location>
</feature>
<evidence type="ECO:0000259" key="10">
    <source>
        <dbReference type="Pfam" id="PF04547"/>
    </source>
</evidence>
<feature type="compositionally biased region" description="Basic and acidic residues" evidence="9">
    <location>
        <begin position="107"/>
        <end position="141"/>
    </location>
</feature>
<protein>
    <recommendedName>
        <fullName evidence="8">Anoctamin</fullName>
    </recommendedName>
</protein>
<dbReference type="GO" id="GO:0046983">
    <property type="term" value="F:protein dimerization activity"/>
    <property type="evidence" value="ECO:0007669"/>
    <property type="project" value="InterPro"/>
</dbReference>
<feature type="transmembrane region" description="Helical" evidence="8">
    <location>
        <begin position="674"/>
        <end position="694"/>
    </location>
</feature>
<evidence type="ECO:0000313" key="13">
    <source>
        <dbReference type="Proteomes" id="UP000838756"/>
    </source>
</evidence>
<feature type="transmembrane region" description="Helical" evidence="8">
    <location>
        <begin position="369"/>
        <end position="391"/>
    </location>
</feature>
<keyword evidence="3" id="KW-1003">Cell membrane</keyword>
<dbReference type="Pfam" id="PF04547">
    <property type="entry name" value="Anoctamin"/>
    <property type="match status" value="1"/>
</dbReference>
<dbReference type="Pfam" id="PF16178">
    <property type="entry name" value="Anoct_dimer"/>
    <property type="match status" value="2"/>
</dbReference>
<dbReference type="InterPro" id="IPR007632">
    <property type="entry name" value="Anoctamin"/>
</dbReference>
<dbReference type="PANTHER" id="PTHR12308">
    <property type="entry name" value="ANOCTAMIN"/>
    <property type="match status" value="1"/>
</dbReference>
<dbReference type="InterPro" id="IPR032394">
    <property type="entry name" value="Anoct_dimer"/>
</dbReference>
<evidence type="ECO:0000256" key="7">
    <source>
        <dbReference type="ARBA" id="ARBA00023180"/>
    </source>
</evidence>
<feature type="transmembrane region" description="Helical" evidence="8">
    <location>
        <begin position="745"/>
        <end position="773"/>
    </location>
</feature>
<evidence type="ECO:0000256" key="9">
    <source>
        <dbReference type="SAM" id="MobiDB-lite"/>
    </source>
</evidence>
<keyword evidence="13" id="KW-1185">Reference proteome</keyword>
<gene>
    <name evidence="12" type="primary">jg15298</name>
    <name evidence="12" type="ORF">PAEG_LOCUS9939</name>
</gene>
<keyword evidence="5 8" id="KW-1133">Transmembrane helix</keyword>
<organism evidence="12 13">
    <name type="scientific">Pararge aegeria aegeria</name>
    <dbReference type="NCBI Taxonomy" id="348720"/>
    <lineage>
        <taxon>Eukaryota</taxon>
        <taxon>Metazoa</taxon>
        <taxon>Ecdysozoa</taxon>
        <taxon>Arthropoda</taxon>
        <taxon>Hexapoda</taxon>
        <taxon>Insecta</taxon>
        <taxon>Pterygota</taxon>
        <taxon>Neoptera</taxon>
        <taxon>Endopterygota</taxon>
        <taxon>Lepidoptera</taxon>
        <taxon>Glossata</taxon>
        <taxon>Ditrysia</taxon>
        <taxon>Papilionoidea</taxon>
        <taxon>Nymphalidae</taxon>
        <taxon>Satyrinae</taxon>
        <taxon>Satyrini</taxon>
        <taxon>Parargina</taxon>
        <taxon>Pararge</taxon>
    </lineage>
</organism>
<feature type="transmembrane region" description="Helical" evidence="8">
    <location>
        <begin position="509"/>
        <end position="530"/>
    </location>
</feature>
<proteinExistence type="inferred from homology"/>
<comment type="subcellular location">
    <subcellularLocation>
        <location evidence="1">Cell membrane</location>
        <topology evidence="1">Multi-pass membrane protein</topology>
    </subcellularLocation>
    <subcellularLocation>
        <location evidence="8">Membrane</location>
        <topology evidence="8">Multi-pass membrane protein</topology>
    </subcellularLocation>
</comment>
<name>A0A8S4R617_9NEOP</name>
<comment type="caution">
    <text evidence="12">The sequence shown here is derived from an EMBL/GenBank/DDBJ whole genome shotgun (WGS) entry which is preliminary data.</text>
</comment>
<evidence type="ECO:0000256" key="2">
    <source>
        <dbReference type="ARBA" id="ARBA00009671"/>
    </source>
</evidence>
<evidence type="ECO:0000256" key="4">
    <source>
        <dbReference type="ARBA" id="ARBA00022692"/>
    </source>
</evidence>
<evidence type="ECO:0000313" key="12">
    <source>
        <dbReference type="EMBL" id="CAH2230858.1"/>
    </source>
</evidence>
<feature type="transmembrane region" description="Helical" evidence="8">
    <location>
        <begin position="606"/>
        <end position="623"/>
    </location>
</feature>
<evidence type="ECO:0000259" key="11">
    <source>
        <dbReference type="Pfam" id="PF16178"/>
    </source>
</evidence>
<accession>A0A8S4R617</accession>
<dbReference type="GO" id="GO:0005254">
    <property type="term" value="F:chloride channel activity"/>
    <property type="evidence" value="ECO:0007669"/>
    <property type="project" value="TreeGrafter"/>
</dbReference>
<feature type="domain" description="Anoctamin dimerisation" evidence="11">
    <location>
        <begin position="267"/>
        <end position="349"/>
    </location>
</feature>
<comment type="caution">
    <text evidence="8">Lacks conserved residue(s) required for the propagation of feature annotation.</text>
</comment>